<protein>
    <submittedName>
        <fullName evidence="5">N-acetyltransferase, putative</fullName>
    </submittedName>
</protein>
<reference evidence="5 6" key="1">
    <citation type="journal article" date="2013" name="Genome Biol.">
        <title>Genome of Acanthamoeba castellanii highlights extensive lateral gene transfer and early evolution of tyrosine kinase signaling.</title>
        <authorList>
            <person name="Clarke M."/>
            <person name="Lohan A.J."/>
            <person name="Liu B."/>
            <person name="Lagkouvardos I."/>
            <person name="Roy S."/>
            <person name="Zafar N."/>
            <person name="Bertelli C."/>
            <person name="Schilde C."/>
            <person name="Kianianmomeni A."/>
            <person name="Burglin T.R."/>
            <person name="Frech C."/>
            <person name="Turcotte B."/>
            <person name="Kopec K.O."/>
            <person name="Synnott J.M."/>
            <person name="Choo C."/>
            <person name="Paponov I."/>
            <person name="Finkler A."/>
            <person name="Soon Heng Tan C."/>
            <person name="Hutchins A.P."/>
            <person name="Weinmeier T."/>
            <person name="Rattei T."/>
            <person name="Chu J.S."/>
            <person name="Gimenez G."/>
            <person name="Irimia M."/>
            <person name="Rigden D.J."/>
            <person name="Fitzpatrick D.A."/>
            <person name="Lorenzo-Morales J."/>
            <person name="Bateman A."/>
            <person name="Chiu C.H."/>
            <person name="Tang P."/>
            <person name="Hegemann P."/>
            <person name="Fromm H."/>
            <person name="Raoult D."/>
            <person name="Greub G."/>
            <person name="Miranda-Saavedra D."/>
            <person name="Chen N."/>
            <person name="Nash P."/>
            <person name="Ginger M.L."/>
            <person name="Horn M."/>
            <person name="Schaap P."/>
            <person name="Caler L."/>
            <person name="Loftus B."/>
        </authorList>
    </citation>
    <scope>NUCLEOTIDE SEQUENCE [LARGE SCALE GENOMIC DNA]</scope>
    <source>
        <strain evidence="5 6">Neff</strain>
    </source>
</reference>
<dbReference type="EMBL" id="KB007831">
    <property type="protein sequence ID" value="ELR24322.1"/>
    <property type="molecule type" value="Genomic_DNA"/>
</dbReference>
<comment type="similarity">
    <text evidence="3">Belongs to the acetyltransferase family. MAK3 subfamily.</text>
</comment>
<dbReference type="PROSITE" id="PS51186">
    <property type="entry name" value="GNAT"/>
    <property type="match status" value="1"/>
</dbReference>
<dbReference type="Gene3D" id="3.40.630.30">
    <property type="match status" value="1"/>
</dbReference>
<dbReference type="Pfam" id="PF00583">
    <property type="entry name" value="Acetyltransf_1"/>
    <property type="match status" value="1"/>
</dbReference>
<feature type="domain" description="N-acetyltransferase" evidence="4">
    <location>
        <begin position="1"/>
        <end position="53"/>
    </location>
</feature>
<dbReference type="OrthoDB" id="249099at2759"/>
<dbReference type="InterPro" id="IPR000182">
    <property type="entry name" value="GNAT_dom"/>
</dbReference>
<gene>
    <name evidence="5" type="ORF">ACA1_356650</name>
</gene>
<evidence type="ECO:0000256" key="1">
    <source>
        <dbReference type="ARBA" id="ARBA00022679"/>
    </source>
</evidence>
<keyword evidence="1 5" id="KW-0808">Transferase</keyword>
<dbReference type="SUPFAM" id="SSF55729">
    <property type="entry name" value="Acyl-CoA N-acyltransferases (Nat)"/>
    <property type="match status" value="1"/>
</dbReference>
<proteinExistence type="inferred from homology"/>
<organism evidence="5 6">
    <name type="scientific">Acanthamoeba castellanii (strain ATCC 30010 / Neff)</name>
    <dbReference type="NCBI Taxonomy" id="1257118"/>
    <lineage>
        <taxon>Eukaryota</taxon>
        <taxon>Amoebozoa</taxon>
        <taxon>Discosea</taxon>
        <taxon>Longamoebia</taxon>
        <taxon>Centramoebida</taxon>
        <taxon>Acanthamoebidae</taxon>
        <taxon>Acanthamoeba</taxon>
    </lineage>
</organism>
<dbReference type="STRING" id="1257118.L8HGE0"/>
<keyword evidence="2" id="KW-0012">Acyltransferase</keyword>
<accession>L8HGE0</accession>
<dbReference type="VEuPathDB" id="AmoebaDB:ACA1_356650"/>
<dbReference type="KEGG" id="acan:ACA1_356650"/>
<dbReference type="GeneID" id="14925343"/>
<dbReference type="AlphaFoldDB" id="L8HGE0"/>
<evidence type="ECO:0000313" key="6">
    <source>
        <dbReference type="Proteomes" id="UP000011083"/>
    </source>
</evidence>
<dbReference type="RefSeq" id="XP_004354019.1">
    <property type="nucleotide sequence ID" value="XM_004353967.1"/>
</dbReference>
<name>L8HGE0_ACACF</name>
<evidence type="ECO:0000256" key="2">
    <source>
        <dbReference type="ARBA" id="ARBA00023315"/>
    </source>
</evidence>
<sequence>MKEDGCDEVVLETEVTNKGSLALYERLGFIKDKRLCRYYLNGVDAFRLKIFFLKDPVQPSE</sequence>
<dbReference type="Proteomes" id="UP000011083">
    <property type="component" value="Unassembled WGS sequence"/>
</dbReference>
<dbReference type="GO" id="GO:0004596">
    <property type="term" value="F:protein-N-terminal amino-acid acetyltransferase activity"/>
    <property type="evidence" value="ECO:0007669"/>
    <property type="project" value="InterPro"/>
</dbReference>
<dbReference type="GO" id="GO:0031417">
    <property type="term" value="C:NatC complex"/>
    <property type="evidence" value="ECO:0007669"/>
    <property type="project" value="TreeGrafter"/>
</dbReference>
<evidence type="ECO:0000256" key="3">
    <source>
        <dbReference type="ARBA" id="ARBA00024025"/>
    </source>
</evidence>
<evidence type="ECO:0000313" key="5">
    <source>
        <dbReference type="EMBL" id="ELR24322.1"/>
    </source>
</evidence>
<evidence type="ECO:0000259" key="4">
    <source>
        <dbReference type="PROSITE" id="PS51186"/>
    </source>
</evidence>
<dbReference type="PANTHER" id="PTHR45896">
    <property type="entry name" value="N-ALPHA-ACETYLTRANSFERASE 30"/>
    <property type="match status" value="1"/>
</dbReference>
<dbReference type="PANTHER" id="PTHR45896:SF1">
    <property type="entry name" value="N-ALPHA-ACETYLTRANSFERASE 30"/>
    <property type="match status" value="1"/>
</dbReference>
<dbReference type="InterPro" id="IPR016181">
    <property type="entry name" value="Acyl_CoA_acyltransferase"/>
</dbReference>
<dbReference type="InterPro" id="IPR044542">
    <property type="entry name" value="NAA30-like"/>
</dbReference>
<keyword evidence="6" id="KW-1185">Reference proteome</keyword>